<keyword evidence="1" id="KW-0472">Membrane</keyword>
<sequence length="594" mass="64952">MDPINVDFTGGKKDDGKSTSVKDIFIPPEHAGRKIAVCLVITVALAAVLYYFMLPALNFKAIELYLYIAFVCLIYIGLMILSTKLFVQPEYGPYVRKQSRVPLIIIGVLAAVVLVGYLVGATLFRAKDYSQLMPVSEGDFAADVAEIDFSSVPILDEESATTIAARTFGDLSDYVSQFAISAGYSTQINYHGTPVRVYPLAYGDIFKWLRNTGDGLPAYIIVDMTTEETQVVRMEDGGMRYTPDEHFNRYLPRYLRFKHPTMLFGTPSFEIDENADPYWVVPILDKTIGLFGGTDVIGAAVVNAVTGDITIVSTSLTGETDLPTEEFVTDEEWQWMDRVYNASIINEQYNYYGKLSGGFFNSIFGQEGVSVVSSGYNYLALNDDVYMFTGVTSITSDQSIIGFILSNQRTKETKFYPISGALEDTAKASAEGAVQQYSYKATFPLLLNISGEPTYFMALKDAGGLVKQFAMVNLKQSTVVGVGNDLTSCTEAYAHELEINGISVDIDIEEMGAGDDPTAQTPETTDVTGTVAEIRSVVTGGETYFYIRLDTGASYYKVSAAEAERVVLLNVGSTATFTVKAGSEGEIIDVIAMP</sequence>
<keyword evidence="1" id="KW-0812">Transmembrane</keyword>
<feature type="transmembrane region" description="Helical" evidence="1">
    <location>
        <begin position="64"/>
        <end position="82"/>
    </location>
</feature>
<evidence type="ECO:0000313" key="3">
    <source>
        <dbReference type="Proteomes" id="UP000824071"/>
    </source>
</evidence>
<organism evidence="2 3">
    <name type="scientific">Candidatus Fimenecus excrementigallinarum</name>
    <dbReference type="NCBI Taxonomy" id="2840816"/>
    <lineage>
        <taxon>Bacteria</taxon>
        <taxon>Bacillati</taxon>
        <taxon>Bacillota</taxon>
        <taxon>Clostridia</taxon>
        <taxon>Candidatus Fimenecus</taxon>
    </lineage>
</organism>
<dbReference type="Proteomes" id="UP000824071">
    <property type="component" value="Unassembled WGS sequence"/>
</dbReference>
<name>A0A9D1LE94_9FIRM</name>
<protein>
    <submittedName>
        <fullName evidence="2">CvpA family protein</fullName>
    </submittedName>
</protein>
<dbReference type="AlphaFoldDB" id="A0A9D1LE94"/>
<reference evidence="2" key="2">
    <citation type="journal article" date="2021" name="PeerJ">
        <title>Extensive microbial diversity within the chicken gut microbiome revealed by metagenomics and culture.</title>
        <authorList>
            <person name="Gilroy R."/>
            <person name="Ravi A."/>
            <person name="Getino M."/>
            <person name="Pursley I."/>
            <person name="Horton D.L."/>
            <person name="Alikhan N.F."/>
            <person name="Baker D."/>
            <person name="Gharbi K."/>
            <person name="Hall N."/>
            <person name="Watson M."/>
            <person name="Adriaenssens E.M."/>
            <person name="Foster-Nyarko E."/>
            <person name="Jarju S."/>
            <person name="Secka A."/>
            <person name="Antonio M."/>
            <person name="Oren A."/>
            <person name="Chaudhuri R.R."/>
            <person name="La Ragione R."/>
            <person name="Hildebrand F."/>
            <person name="Pallen M.J."/>
        </authorList>
    </citation>
    <scope>NUCLEOTIDE SEQUENCE</scope>
    <source>
        <strain evidence="2">ChiGjej1B1-19959</strain>
    </source>
</reference>
<feature type="transmembrane region" description="Helical" evidence="1">
    <location>
        <begin position="103"/>
        <end position="124"/>
    </location>
</feature>
<keyword evidence="1" id="KW-1133">Transmembrane helix</keyword>
<reference evidence="2" key="1">
    <citation type="submission" date="2020-10" db="EMBL/GenBank/DDBJ databases">
        <authorList>
            <person name="Gilroy R."/>
        </authorList>
    </citation>
    <scope>NUCLEOTIDE SEQUENCE</scope>
    <source>
        <strain evidence="2">ChiGjej1B1-19959</strain>
    </source>
</reference>
<feature type="transmembrane region" description="Helical" evidence="1">
    <location>
        <begin position="35"/>
        <end position="52"/>
    </location>
</feature>
<proteinExistence type="predicted"/>
<comment type="caution">
    <text evidence="2">The sequence shown here is derived from an EMBL/GenBank/DDBJ whole genome shotgun (WGS) entry which is preliminary data.</text>
</comment>
<dbReference type="EMBL" id="DVMW01000024">
    <property type="protein sequence ID" value="HIU35487.1"/>
    <property type="molecule type" value="Genomic_DNA"/>
</dbReference>
<evidence type="ECO:0000256" key="1">
    <source>
        <dbReference type="SAM" id="Phobius"/>
    </source>
</evidence>
<accession>A0A9D1LE94</accession>
<evidence type="ECO:0000313" key="2">
    <source>
        <dbReference type="EMBL" id="HIU35487.1"/>
    </source>
</evidence>
<gene>
    <name evidence="2" type="ORF">IAC53_02630</name>
</gene>